<dbReference type="GeneID" id="25269135"/>
<keyword evidence="1" id="KW-0812">Transmembrane</keyword>
<name>U6GID8_EIMAC</name>
<sequence length="77" mass="8552">MSSLQQFIMRARQVTDVLVGEVPQSPLGFLLNRVEKYAEENPEEAALQAGGLALGFVLLAWGLFSLRKPRRVRIIGV</sequence>
<organism evidence="2 3">
    <name type="scientific">Eimeria acervulina</name>
    <name type="common">Coccidian parasite</name>
    <dbReference type="NCBI Taxonomy" id="5801"/>
    <lineage>
        <taxon>Eukaryota</taxon>
        <taxon>Sar</taxon>
        <taxon>Alveolata</taxon>
        <taxon>Apicomplexa</taxon>
        <taxon>Conoidasida</taxon>
        <taxon>Coccidia</taxon>
        <taxon>Eucoccidiorida</taxon>
        <taxon>Eimeriorina</taxon>
        <taxon>Eimeriidae</taxon>
        <taxon>Eimeria</taxon>
    </lineage>
</organism>
<evidence type="ECO:0000313" key="3">
    <source>
        <dbReference type="Proteomes" id="UP000018050"/>
    </source>
</evidence>
<gene>
    <name evidence="2" type="ORF">EAH_00010650</name>
</gene>
<keyword evidence="3" id="KW-1185">Reference proteome</keyword>
<evidence type="ECO:0000256" key="1">
    <source>
        <dbReference type="SAM" id="Phobius"/>
    </source>
</evidence>
<dbReference type="AlphaFoldDB" id="U6GID8"/>
<evidence type="ECO:0000313" key="2">
    <source>
        <dbReference type="EMBL" id="CDI79337.1"/>
    </source>
</evidence>
<feature type="transmembrane region" description="Helical" evidence="1">
    <location>
        <begin position="45"/>
        <end position="64"/>
    </location>
</feature>
<dbReference type="Proteomes" id="UP000018050">
    <property type="component" value="Unassembled WGS sequence"/>
</dbReference>
<dbReference type="VEuPathDB" id="ToxoDB:EAH_00010650"/>
<keyword evidence="1" id="KW-0472">Membrane</keyword>
<dbReference type="EMBL" id="HG671006">
    <property type="protein sequence ID" value="CDI79337.1"/>
    <property type="molecule type" value="Genomic_DNA"/>
</dbReference>
<proteinExistence type="predicted"/>
<reference evidence="2" key="2">
    <citation type="submission" date="2013-10" db="EMBL/GenBank/DDBJ databases">
        <authorList>
            <person name="Aslett M."/>
        </authorList>
    </citation>
    <scope>NUCLEOTIDE SEQUENCE</scope>
    <source>
        <strain evidence="2">Houghton</strain>
    </source>
</reference>
<keyword evidence="1" id="KW-1133">Transmembrane helix</keyword>
<protein>
    <submittedName>
        <fullName evidence="2">Uncharacterized protein</fullName>
    </submittedName>
</protein>
<dbReference type="RefSeq" id="XP_013250531.1">
    <property type="nucleotide sequence ID" value="XM_013395077.1"/>
</dbReference>
<reference evidence="2" key="1">
    <citation type="submission" date="2013-10" db="EMBL/GenBank/DDBJ databases">
        <title>Genomic analysis of the causative agents of coccidiosis in chickens.</title>
        <authorList>
            <person name="Reid A.J."/>
            <person name="Blake D."/>
            <person name="Billington K."/>
            <person name="Browne H."/>
            <person name="Dunn M."/>
            <person name="Hung S."/>
            <person name="Kawahara F."/>
            <person name="Miranda-Saavedra D."/>
            <person name="Mourier T."/>
            <person name="Nagra H."/>
            <person name="Otto T.D."/>
            <person name="Rawlings N."/>
            <person name="Sanchez A."/>
            <person name="Sanders M."/>
            <person name="Subramaniam C."/>
            <person name="Tay Y."/>
            <person name="Dear P."/>
            <person name="Doerig C."/>
            <person name="Gruber A."/>
            <person name="Parkinson J."/>
            <person name="Shirley M."/>
            <person name="Wan K.L."/>
            <person name="Berriman M."/>
            <person name="Tomley F."/>
            <person name="Pain A."/>
        </authorList>
    </citation>
    <scope>NUCLEOTIDE SEQUENCE</scope>
    <source>
        <strain evidence="2">Houghton</strain>
    </source>
</reference>
<accession>U6GID8</accession>